<feature type="domain" description="Cupin type-2" evidence="3">
    <location>
        <begin position="101"/>
        <end position="166"/>
    </location>
</feature>
<gene>
    <name evidence="4" type="ORF">HMPREF0083_04528</name>
</gene>
<dbReference type="PANTHER" id="PTHR41517">
    <property type="entry name" value="1,2-DIOXYGENASE PROTEIN-RELATED"/>
    <property type="match status" value="1"/>
</dbReference>
<protein>
    <submittedName>
        <fullName evidence="4">Cupin domain protein</fullName>
    </submittedName>
</protein>
<evidence type="ECO:0000259" key="3">
    <source>
        <dbReference type="Pfam" id="PF07883"/>
    </source>
</evidence>
<sequence>MSILRFSGKDLSKKIITKFSKNEEVNKMSDQRTEIISYREFLSKSRKPMVRACSWKWKDIYPVLNESVSEDFLEAGRGTISLVHKDTGDALGVSPTMNVVVQIFKPGEHNKPHRHTNVALNLVFQGKGFSIVDGEEIEWEKGDLFLAPPWSEHEHCNTSDTEDAILFTFQDVPVLTSMGTWFLEEPIGTPPRHIVKKEAQTNQR</sequence>
<evidence type="ECO:0000313" key="5">
    <source>
        <dbReference type="Proteomes" id="UP000016511"/>
    </source>
</evidence>
<name>U1Y5F4_ANEAE</name>
<dbReference type="InterPro" id="IPR047183">
    <property type="entry name" value="GDO-like"/>
</dbReference>
<dbReference type="HOGENOM" id="CLU_1353532_0_0_9"/>
<dbReference type="SUPFAM" id="SSF51182">
    <property type="entry name" value="RmlC-like cupins"/>
    <property type="match status" value="1"/>
</dbReference>
<organism evidence="4 5">
    <name type="scientific">Aneurinibacillus aneurinilyticus ATCC 12856</name>
    <dbReference type="NCBI Taxonomy" id="649747"/>
    <lineage>
        <taxon>Bacteria</taxon>
        <taxon>Bacillati</taxon>
        <taxon>Bacillota</taxon>
        <taxon>Bacilli</taxon>
        <taxon>Bacillales</taxon>
        <taxon>Paenibacillaceae</taxon>
        <taxon>Aneurinibacillus group</taxon>
        <taxon>Aneurinibacillus</taxon>
    </lineage>
</organism>
<proteinExistence type="predicted"/>
<evidence type="ECO:0000313" key="4">
    <source>
        <dbReference type="EMBL" id="ERI07392.1"/>
    </source>
</evidence>
<reference evidence="4 5" key="1">
    <citation type="submission" date="2013-08" db="EMBL/GenBank/DDBJ databases">
        <authorList>
            <person name="Weinstock G."/>
            <person name="Sodergren E."/>
            <person name="Wylie T."/>
            <person name="Fulton L."/>
            <person name="Fulton R."/>
            <person name="Fronick C."/>
            <person name="O'Laughlin M."/>
            <person name="Godfrey J."/>
            <person name="Miner T."/>
            <person name="Herter B."/>
            <person name="Appelbaum E."/>
            <person name="Cordes M."/>
            <person name="Lek S."/>
            <person name="Wollam A."/>
            <person name="Pepin K.H."/>
            <person name="Palsikar V.B."/>
            <person name="Mitreva M."/>
            <person name="Wilson R.K."/>
        </authorList>
    </citation>
    <scope>NUCLEOTIDE SEQUENCE [LARGE SCALE GENOMIC DNA]</scope>
    <source>
        <strain evidence="4 5">ATCC 12856</strain>
    </source>
</reference>
<keyword evidence="5" id="KW-1185">Reference proteome</keyword>
<comment type="caution">
    <text evidence="4">The sequence shown here is derived from an EMBL/GenBank/DDBJ whole genome shotgun (WGS) entry which is preliminary data.</text>
</comment>
<dbReference type="InterPro" id="IPR014710">
    <property type="entry name" value="RmlC-like_jellyroll"/>
</dbReference>
<dbReference type="STRING" id="649747.HMPREF0083_04528"/>
<dbReference type="AlphaFoldDB" id="U1Y5F4"/>
<dbReference type="eggNOG" id="COG3435">
    <property type="taxonomic scope" value="Bacteria"/>
</dbReference>
<dbReference type="PANTHER" id="PTHR41517:SF1">
    <property type="entry name" value="CUPIN"/>
    <property type="match status" value="1"/>
</dbReference>
<dbReference type="Pfam" id="PF07883">
    <property type="entry name" value="Cupin_2"/>
    <property type="match status" value="1"/>
</dbReference>
<dbReference type="PATRIC" id="fig|649747.3.peg.4088"/>
<accession>U1Y5F4</accession>
<dbReference type="GO" id="GO:0051213">
    <property type="term" value="F:dioxygenase activity"/>
    <property type="evidence" value="ECO:0007669"/>
    <property type="project" value="UniProtKB-KW"/>
</dbReference>
<dbReference type="Proteomes" id="UP000016511">
    <property type="component" value="Unassembled WGS sequence"/>
</dbReference>
<dbReference type="InterPro" id="IPR013096">
    <property type="entry name" value="Cupin_2"/>
</dbReference>
<dbReference type="Gene3D" id="2.60.120.10">
    <property type="entry name" value="Jelly Rolls"/>
    <property type="match status" value="1"/>
</dbReference>
<dbReference type="InterPro" id="IPR011051">
    <property type="entry name" value="RmlC_Cupin_sf"/>
</dbReference>
<dbReference type="EMBL" id="AWSJ01000279">
    <property type="protein sequence ID" value="ERI07392.1"/>
    <property type="molecule type" value="Genomic_DNA"/>
</dbReference>
<evidence type="ECO:0000256" key="2">
    <source>
        <dbReference type="ARBA" id="ARBA00023002"/>
    </source>
</evidence>
<keyword evidence="2" id="KW-0560">Oxidoreductase</keyword>
<keyword evidence="1" id="KW-0223">Dioxygenase</keyword>
<evidence type="ECO:0000256" key="1">
    <source>
        <dbReference type="ARBA" id="ARBA00022964"/>
    </source>
</evidence>